<evidence type="ECO:0000313" key="2">
    <source>
        <dbReference type="EMBL" id="RHZ56278.1"/>
    </source>
</evidence>
<evidence type="ECO:0000256" key="1">
    <source>
        <dbReference type="SAM" id="MobiDB-lite"/>
    </source>
</evidence>
<accession>A0A397H341</accession>
<evidence type="ECO:0000313" key="3">
    <source>
        <dbReference type="Proteomes" id="UP000215305"/>
    </source>
</evidence>
<feature type="compositionally biased region" description="Polar residues" evidence="1">
    <location>
        <begin position="247"/>
        <end position="256"/>
    </location>
</feature>
<organism evidence="2 3">
    <name type="scientific">Aspergillus thermomutatus</name>
    <name type="common">Neosartorya pseudofischeri</name>
    <dbReference type="NCBI Taxonomy" id="41047"/>
    <lineage>
        <taxon>Eukaryota</taxon>
        <taxon>Fungi</taxon>
        <taxon>Dikarya</taxon>
        <taxon>Ascomycota</taxon>
        <taxon>Pezizomycotina</taxon>
        <taxon>Eurotiomycetes</taxon>
        <taxon>Eurotiomycetidae</taxon>
        <taxon>Eurotiales</taxon>
        <taxon>Aspergillaceae</taxon>
        <taxon>Aspergillus</taxon>
        <taxon>Aspergillus subgen. Fumigati</taxon>
    </lineage>
</organism>
<dbReference type="OrthoDB" id="3045089at2759"/>
<reference evidence="2" key="1">
    <citation type="submission" date="2018-08" db="EMBL/GenBank/DDBJ databases">
        <title>Draft genome sequence of azole-resistant Aspergillus thermomutatus (Neosartorya pseudofischeri) strain HMR AF 39, isolated from a human nasal aspirate.</title>
        <authorList>
            <person name="Parent-Michaud M."/>
            <person name="Dufresne P.J."/>
            <person name="Fournier E."/>
            <person name="Martineau C."/>
            <person name="Moreira S."/>
            <person name="Perkins V."/>
            <person name="De Repentigny L."/>
            <person name="Dufresne S.F."/>
        </authorList>
    </citation>
    <scope>NUCLEOTIDE SEQUENCE [LARGE SCALE GENOMIC DNA]</scope>
    <source>
        <strain evidence="2">HMR AF 39</strain>
    </source>
</reference>
<dbReference type="STRING" id="41047.A0A397H341"/>
<sequence>MSGDISSFALLWANTLQKIQDYPLRPEHCAQLVEAIRLADIPAELEKQIKTLQQAADEHSLRQDDQLQNIISIRAELEQMTSEMKDVLDVLKTHVRSSRNDRQHLIGLNNAHIGRLTKVLEKIETSELEKAIKDQQKTIDALRSFLEDKVSASQKESIEDKSDASKWPSATITAAYVAATLFSSVASMCATRTIMVRTFPDVTQTRIQDLIESRKKYRISSEGRVNVDTPQASSALSEESVSARKAATTSDGNSQHGSWPVLYENWLYEYRTMGSPPAPPRRVTSSLAKFFRNPGADSRLSKLSEPCPVYDPVFSDSDGS</sequence>
<proteinExistence type="predicted"/>
<dbReference type="AlphaFoldDB" id="A0A397H341"/>
<keyword evidence="3" id="KW-1185">Reference proteome</keyword>
<feature type="region of interest" description="Disordered" evidence="1">
    <location>
        <begin position="222"/>
        <end position="256"/>
    </location>
</feature>
<dbReference type="GeneID" id="38128483"/>
<gene>
    <name evidence="2" type="ORF">CDV56_106509</name>
</gene>
<dbReference type="RefSeq" id="XP_026614661.1">
    <property type="nucleotide sequence ID" value="XM_026760128.1"/>
</dbReference>
<dbReference type="VEuPathDB" id="FungiDB:CDV56_106509"/>
<comment type="caution">
    <text evidence="2">The sequence shown here is derived from an EMBL/GenBank/DDBJ whole genome shotgun (WGS) entry which is preliminary data.</text>
</comment>
<dbReference type="Proteomes" id="UP000215305">
    <property type="component" value="Unassembled WGS sequence"/>
</dbReference>
<dbReference type="EMBL" id="NKHU02000090">
    <property type="protein sequence ID" value="RHZ56278.1"/>
    <property type="molecule type" value="Genomic_DNA"/>
</dbReference>
<protein>
    <submittedName>
        <fullName evidence="2">Uncharacterized protein</fullName>
    </submittedName>
</protein>
<name>A0A397H341_ASPTH</name>